<evidence type="ECO:0000313" key="4">
    <source>
        <dbReference type="Proteomes" id="UP000291022"/>
    </source>
</evidence>
<dbReference type="PANTHER" id="PTHR12748:SF0">
    <property type="entry name" value="ORIGIN RECOGNITION COMPLEX SUBUNIT 3"/>
    <property type="match status" value="1"/>
</dbReference>
<dbReference type="Proteomes" id="UP000291022">
    <property type="component" value="Unassembled WGS sequence"/>
</dbReference>
<dbReference type="GO" id="GO:0016604">
    <property type="term" value="C:nuclear body"/>
    <property type="evidence" value="ECO:0007669"/>
    <property type="project" value="Ensembl"/>
</dbReference>
<keyword evidence="4" id="KW-1185">Reference proteome</keyword>
<evidence type="ECO:0000259" key="1">
    <source>
        <dbReference type="Pfam" id="PF07034"/>
    </source>
</evidence>
<dbReference type="InterPro" id="IPR020795">
    <property type="entry name" value="ORC3"/>
</dbReference>
<dbReference type="GO" id="GO:0006270">
    <property type="term" value="P:DNA replication initiation"/>
    <property type="evidence" value="ECO:0007669"/>
    <property type="project" value="Ensembl"/>
</dbReference>
<dbReference type="AlphaFoldDB" id="A0A452SVE5"/>
<evidence type="ECO:0000259" key="2">
    <source>
        <dbReference type="Pfam" id="PF19675"/>
    </source>
</evidence>
<dbReference type="Pfam" id="PF07034">
    <property type="entry name" value="ORC3_N"/>
    <property type="match status" value="1"/>
</dbReference>
<dbReference type="CDD" id="cd20704">
    <property type="entry name" value="Orc3"/>
    <property type="match status" value="1"/>
</dbReference>
<dbReference type="InterPro" id="IPR045667">
    <property type="entry name" value="ORC3_N"/>
</dbReference>
<protein>
    <submittedName>
        <fullName evidence="3">Origin recognition complex subunit 3</fullName>
    </submittedName>
</protein>
<feature type="domain" description="Origin recognition complex subunit 3 N-terminal" evidence="1">
    <location>
        <begin position="2"/>
        <end position="319"/>
    </location>
</feature>
<reference evidence="3" key="2">
    <citation type="submission" date="2025-08" db="UniProtKB">
        <authorList>
            <consortium name="Ensembl"/>
        </authorList>
    </citation>
    <scope>IDENTIFICATION</scope>
</reference>
<dbReference type="STRING" id="9643.ENSUAMP00000037063"/>
<accession>A0A452SVE5</accession>
<gene>
    <name evidence="3" type="primary">ORC3</name>
</gene>
<dbReference type="PANTHER" id="PTHR12748">
    <property type="entry name" value="ORIGIN RECOGNITION COMPLEX SUBUNIT 3"/>
    <property type="match status" value="1"/>
</dbReference>
<dbReference type="Ensembl" id="ENSUAMT00000041250.1">
    <property type="protein sequence ID" value="ENSUAMP00000037063.1"/>
    <property type="gene ID" value="ENSUAMG00000028054.1"/>
</dbReference>
<feature type="domain" description="Origin recognition complex subunit 3 insertion" evidence="2">
    <location>
        <begin position="330"/>
        <end position="412"/>
    </location>
</feature>
<dbReference type="GO" id="GO:0006275">
    <property type="term" value="P:regulation of DNA replication"/>
    <property type="evidence" value="ECO:0007669"/>
    <property type="project" value="Ensembl"/>
</dbReference>
<reference evidence="3" key="3">
    <citation type="submission" date="2025-09" db="UniProtKB">
        <authorList>
            <consortium name="Ensembl"/>
        </authorList>
    </citation>
    <scope>IDENTIFICATION</scope>
</reference>
<dbReference type="GO" id="GO:0005664">
    <property type="term" value="C:nuclear origin of replication recognition complex"/>
    <property type="evidence" value="ECO:0007669"/>
    <property type="project" value="Ensembl"/>
</dbReference>
<name>A0A452SVE5_URSAM</name>
<dbReference type="GO" id="GO:0005656">
    <property type="term" value="C:nuclear pre-replicative complex"/>
    <property type="evidence" value="ECO:0007669"/>
    <property type="project" value="TreeGrafter"/>
</dbReference>
<dbReference type="GeneTree" id="ENSGT00390000011376"/>
<proteinExistence type="predicted"/>
<dbReference type="InterPro" id="IPR045663">
    <property type="entry name" value="ORC3_ins"/>
</dbReference>
<organism evidence="3 4">
    <name type="scientific">Ursus americanus</name>
    <name type="common">American black bear</name>
    <name type="synonym">Euarctos americanus</name>
    <dbReference type="NCBI Taxonomy" id="9643"/>
    <lineage>
        <taxon>Eukaryota</taxon>
        <taxon>Metazoa</taxon>
        <taxon>Chordata</taxon>
        <taxon>Craniata</taxon>
        <taxon>Vertebrata</taxon>
        <taxon>Euteleostomi</taxon>
        <taxon>Mammalia</taxon>
        <taxon>Eutheria</taxon>
        <taxon>Laurasiatheria</taxon>
        <taxon>Carnivora</taxon>
        <taxon>Caniformia</taxon>
        <taxon>Ursidae</taxon>
        <taxon>Ursus</taxon>
    </lineage>
</organism>
<dbReference type="Pfam" id="PF19675">
    <property type="entry name" value="ORC3_ins"/>
    <property type="match status" value="1"/>
</dbReference>
<dbReference type="GO" id="GO:0031261">
    <property type="term" value="C:DNA replication preinitiation complex"/>
    <property type="evidence" value="ECO:0007669"/>
    <property type="project" value="TreeGrafter"/>
</dbReference>
<reference evidence="4" key="1">
    <citation type="submission" date="2016-06" db="EMBL/GenBank/DDBJ databases">
        <title>De novo assembly and RNA-Seq shows season-dependent expression and editing in black bear kidneys.</title>
        <authorList>
            <person name="Korstanje R."/>
            <person name="Srivastava A."/>
            <person name="Sarsani V.K."/>
            <person name="Sheehan S.M."/>
            <person name="Seger R.L."/>
            <person name="Barter M.E."/>
            <person name="Lindqvist C."/>
            <person name="Brody L.C."/>
            <person name="Mullikin J.C."/>
        </authorList>
    </citation>
    <scope>NUCLEOTIDE SEQUENCE [LARGE SCALE GENOMIC DNA]</scope>
</reference>
<sequence length="526" mass="60257">PVEDYFNKGKNESEDSKLRFETYQLIWQQMKSETEQLQEELNKNLFDSLIEFLQKSYSGFQKNSKDWSCQIKLREIPTAALILGVNVTDHDLTFRSLTEALQNNVTPYVVSLQAKDCPDIKHFLQKLASQLTGCCVDEESKEGSTQVAQKKTHCSVDSLSSWYMNITQKTDPKMPRKKRTSSSQWQSPPVVLILKDMESFTTKVLQDFIIMSSQHLHEFPLILIFGIATSPVIIHRLLPHAVSSLLCIELFQSLSCKDHLTTVLDKLLLTTQFPFKLSEKVLQILTNIFLYHDFAIQNFIKGLQLSLLEHFYSQPLSVLCCNLPEAKRRINFLSDNQCENIRRLPSFRRYVEKQASEKQVALLTDERFLKEEIQSLLENLHAYHSNYFLVLRCLHQFTSSLPKYPLGRQVTRTSSFAISAVRIFVVSCFDFSSIQAAVLEMDPDHALRAQSESIPAVHIPVTETVRFVLMATTRNSHMDLGGGASPAMYVSYGISALFLSHFFVLYTERAHPSPYQNGEKNLFENV</sequence>
<evidence type="ECO:0000313" key="3">
    <source>
        <dbReference type="Ensembl" id="ENSUAMP00000037063.1"/>
    </source>
</evidence>
<dbReference type="GO" id="GO:0000785">
    <property type="term" value="C:chromatin"/>
    <property type="evidence" value="ECO:0007669"/>
    <property type="project" value="Ensembl"/>
</dbReference>
<dbReference type="GO" id="GO:0003688">
    <property type="term" value="F:DNA replication origin binding"/>
    <property type="evidence" value="ECO:0007669"/>
    <property type="project" value="TreeGrafter"/>
</dbReference>